<protein>
    <submittedName>
        <fullName evidence="2">Uncharacterized protein</fullName>
    </submittedName>
</protein>
<keyword evidence="3" id="KW-1185">Reference proteome</keyword>
<dbReference type="EMBL" id="BRPK01000013">
    <property type="protein sequence ID" value="GLB43181.1"/>
    <property type="molecule type" value="Genomic_DNA"/>
</dbReference>
<organism evidence="2 3">
    <name type="scientific">Lyophyllum shimeji</name>
    <name type="common">Hon-shimeji</name>
    <name type="synonym">Tricholoma shimeji</name>
    <dbReference type="NCBI Taxonomy" id="47721"/>
    <lineage>
        <taxon>Eukaryota</taxon>
        <taxon>Fungi</taxon>
        <taxon>Dikarya</taxon>
        <taxon>Basidiomycota</taxon>
        <taxon>Agaricomycotina</taxon>
        <taxon>Agaricomycetes</taxon>
        <taxon>Agaricomycetidae</taxon>
        <taxon>Agaricales</taxon>
        <taxon>Tricholomatineae</taxon>
        <taxon>Lyophyllaceae</taxon>
        <taxon>Lyophyllum</taxon>
    </lineage>
</organism>
<sequence length="241" mass="26298">MSNQASDPRPIRPLPARAQNSFSFANTENAHIIRYALNDLSAEDLHSQLSKAIKNLHPSQLYNLLDVLKTAGIVAYKHEAAAKDTQRRHCVRCHKSYLERYNTLQACKIAHCRPDVIETPAPVVGGFHGSTTVHIRSTKPGTSASTVGATRGETPPAMKDRIEQMVVDLVYPCCGLRTKPGQKPDRDCFLGRHTTTAENVHYNPANVWPCERVGCGRPPARATTAAPVGADTPAQTDVTQA</sequence>
<evidence type="ECO:0000313" key="2">
    <source>
        <dbReference type="EMBL" id="GLB43181.1"/>
    </source>
</evidence>
<proteinExistence type="predicted"/>
<accession>A0A9P3UUI1</accession>
<name>A0A9P3UUI1_LYOSH</name>
<reference evidence="2" key="1">
    <citation type="submission" date="2022-07" db="EMBL/GenBank/DDBJ databases">
        <title>The genome of Lyophyllum shimeji provides insight into the initial evolution of ectomycorrhizal fungal genome.</title>
        <authorList>
            <person name="Kobayashi Y."/>
            <person name="Shibata T."/>
            <person name="Hirakawa H."/>
            <person name="Shigenobu S."/>
            <person name="Nishiyama T."/>
            <person name="Yamada A."/>
            <person name="Hasebe M."/>
            <person name="Kawaguchi M."/>
        </authorList>
    </citation>
    <scope>NUCLEOTIDE SEQUENCE</scope>
    <source>
        <strain evidence="2">AT787</strain>
    </source>
</reference>
<dbReference type="OrthoDB" id="3245731at2759"/>
<gene>
    <name evidence="2" type="ORF">LshimejAT787_1300820</name>
</gene>
<dbReference type="Proteomes" id="UP001063166">
    <property type="component" value="Unassembled WGS sequence"/>
</dbReference>
<evidence type="ECO:0000256" key="1">
    <source>
        <dbReference type="SAM" id="MobiDB-lite"/>
    </source>
</evidence>
<comment type="caution">
    <text evidence="2">The sequence shown here is derived from an EMBL/GenBank/DDBJ whole genome shotgun (WGS) entry which is preliminary data.</text>
</comment>
<feature type="region of interest" description="Disordered" evidence="1">
    <location>
        <begin position="219"/>
        <end position="241"/>
    </location>
</feature>
<dbReference type="AlphaFoldDB" id="A0A9P3UUI1"/>
<evidence type="ECO:0000313" key="3">
    <source>
        <dbReference type="Proteomes" id="UP001063166"/>
    </source>
</evidence>